<dbReference type="SUPFAM" id="SSF53697">
    <property type="entry name" value="SIS domain"/>
    <property type="match status" value="1"/>
</dbReference>
<evidence type="ECO:0000256" key="1">
    <source>
        <dbReference type="ARBA" id="ARBA00023015"/>
    </source>
</evidence>
<feature type="coiled-coil region" evidence="4">
    <location>
        <begin position="101"/>
        <end position="136"/>
    </location>
</feature>
<feature type="domain" description="HTH rpiR-type" evidence="5">
    <location>
        <begin position="1"/>
        <end position="77"/>
    </location>
</feature>
<dbReference type="InterPro" id="IPR047640">
    <property type="entry name" value="RpiR-like"/>
</dbReference>
<dbReference type="Pfam" id="PF01418">
    <property type="entry name" value="HTH_6"/>
    <property type="match status" value="1"/>
</dbReference>
<dbReference type="GO" id="GO:0003700">
    <property type="term" value="F:DNA-binding transcription factor activity"/>
    <property type="evidence" value="ECO:0007669"/>
    <property type="project" value="InterPro"/>
</dbReference>
<organism evidence="7 8">
    <name type="scientific">Vagococcus salmoninarum</name>
    <dbReference type="NCBI Taxonomy" id="2739"/>
    <lineage>
        <taxon>Bacteria</taxon>
        <taxon>Bacillati</taxon>
        <taxon>Bacillota</taxon>
        <taxon>Bacilli</taxon>
        <taxon>Lactobacillales</taxon>
        <taxon>Enterococcaceae</taxon>
        <taxon>Vagococcus</taxon>
    </lineage>
</organism>
<evidence type="ECO:0000259" key="5">
    <source>
        <dbReference type="PROSITE" id="PS51071"/>
    </source>
</evidence>
<dbReference type="EMBL" id="NGJU01000012">
    <property type="protein sequence ID" value="RST95013.1"/>
    <property type="molecule type" value="Genomic_DNA"/>
</dbReference>
<keyword evidence="2" id="KW-0238">DNA-binding</keyword>
<proteinExistence type="predicted"/>
<dbReference type="Proteomes" id="UP000287239">
    <property type="component" value="Unassembled WGS sequence"/>
</dbReference>
<comment type="caution">
    <text evidence="7">The sequence shown here is derived from an EMBL/GenBank/DDBJ whole genome shotgun (WGS) entry which is preliminary data.</text>
</comment>
<evidence type="ECO:0000313" key="8">
    <source>
        <dbReference type="Proteomes" id="UP000287239"/>
    </source>
</evidence>
<accession>A0A429ZMV2</accession>
<dbReference type="PANTHER" id="PTHR30514:SF10">
    <property type="entry name" value="MURR_RPIR FAMILY TRANSCRIPTIONAL REGULATOR"/>
    <property type="match status" value="1"/>
</dbReference>
<dbReference type="GO" id="GO:0003677">
    <property type="term" value="F:DNA binding"/>
    <property type="evidence" value="ECO:0007669"/>
    <property type="project" value="UniProtKB-KW"/>
</dbReference>
<dbReference type="GeneID" id="98568467"/>
<keyword evidence="3" id="KW-0804">Transcription</keyword>
<dbReference type="InterPro" id="IPR035472">
    <property type="entry name" value="RpiR-like_SIS"/>
</dbReference>
<dbReference type="PROSITE" id="PS51071">
    <property type="entry name" value="HTH_RPIR"/>
    <property type="match status" value="1"/>
</dbReference>
<reference evidence="7 8" key="1">
    <citation type="submission" date="2017-05" db="EMBL/GenBank/DDBJ databases">
        <title>Vagococcus spp. assemblies.</title>
        <authorList>
            <person name="Gulvik C.A."/>
        </authorList>
    </citation>
    <scope>NUCLEOTIDE SEQUENCE [LARGE SCALE GENOMIC DNA]</scope>
    <source>
        <strain evidence="7 8">NCFB 2777</strain>
    </source>
</reference>
<dbReference type="PANTHER" id="PTHR30514">
    <property type="entry name" value="GLUCOKINASE"/>
    <property type="match status" value="1"/>
</dbReference>
<evidence type="ECO:0000256" key="4">
    <source>
        <dbReference type="SAM" id="Coils"/>
    </source>
</evidence>
<dbReference type="AlphaFoldDB" id="A0A429ZMV2"/>
<dbReference type="OrthoDB" id="3684496at2"/>
<keyword evidence="1" id="KW-0805">Transcription regulation</keyword>
<evidence type="ECO:0000256" key="3">
    <source>
        <dbReference type="ARBA" id="ARBA00023163"/>
    </source>
</evidence>
<dbReference type="InterPro" id="IPR000281">
    <property type="entry name" value="HTH_RpiR"/>
</dbReference>
<dbReference type="InterPro" id="IPR001347">
    <property type="entry name" value="SIS_dom"/>
</dbReference>
<dbReference type="InterPro" id="IPR046348">
    <property type="entry name" value="SIS_dom_sf"/>
</dbReference>
<dbReference type="RefSeq" id="WP_126780314.1">
    <property type="nucleotide sequence ID" value="NZ_NGJU01000012.1"/>
</dbReference>
<gene>
    <name evidence="7" type="ORF">CBF35_08795</name>
</gene>
<dbReference type="PROSITE" id="PS51464">
    <property type="entry name" value="SIS"/>
    <property type="match status" value="1"/>
</dbReference>
<evidence type="ECO:0000259" key="6">
    <source>
        <dbReference type="PROSITE" id="PS51464"/>
    </source>
</evidence>
<keyword evidence="8" id="KW-1185">Reference proteome</keyword>
<dbReference type="Gene3D" id="3.40.50.10490">
    <property type="entry name" value="Glucose-6-phosphate isomerase like protein, domain 1"/>
    <property type="match status" value="1"/>
</dbReference>
<dbReference type="SUPFAM" id="SSF46689">
    <property type="entry name" value="Homeodomain-like"/>
    <property type="match status" value="1"/>
</dbReference>
<dbReference type="InterPro" id="IPR009057">
    <property type="entry name" value="Homeodomain-like_sf"/>
</dbReference>
<dbReference type="GO" id="GO:0097367">
    <property type="term" value="F:carbohydrate derivative binding"/>
    <property type="evidence" value="ECO:0007669"/>
    <property type="project" value="InterPro"/>
</dbReference>
<feature type="domain" description="SIS" evidence="6">
    <location>
        <begin position="126"/>
        <end position="267"/>
    </location>
</feature>
<evidence type="ECO:0000313" key="7">
    <source>
        <dbReference type="EMBL" id="RST95013.1"/>
    </source>
</evidence>
<keyword evidence="4" id="KW-0175">Coiled coil</keyword>
<dbReference type="Pfam" id="PF01380">
    <property type="entry name" value="SIS"/>
    <property type="match status" value="1"/>
</dbReference>
<dbReference type="Gene3D" id="1.10.10.10">
    <property type="entry name" value="Winged helix-like DNA-binding domain superfamily/Winged helix DNA-binding domain"/>
    <property type="match status" value="1"/>
</dbReference>
<evidence type="ECO:0000256" key="2">
    <source>
        <dbReference type="ARBA" id="ARBA00023125"/>
    </source>
</evidence>
<name>A0A429ZMV2_9ENTE</name>
<dbReference type="CDD" id="cd05013">
    <property type="entry name" value="SIS_RpiR"/>
    <property type="match status" value="1"/>
</dbReference>
<sequence length="287" mass="32630">MVLILEELKNQTYFTQTEKRIADYILQHSADIPGIFIEDLAKLTYTSHSAIIRLAKKMGFTGFREFKVAISSAVHSQLHTVSLVDANFPFDDQDSPLAIAKKMADLSIETITKTLAQLEEQNLAEIAEQLTQANRVFIFAKGDSQIRARSFQNKLVKINKFFILADEYSDTYWHAVNLTPQDCGIFLSYSGIVPQYERIMSYFQQEEIPRILLSGNPNSPLVPLADKLLLTVQEEYDFAKIGTFASQTAFEFILDSLFSIMYAKEYRQNLLNLEAKQSLLQDGLLSD</sequence>
<protein>
    <submittedName>
        <fullName evidence="7">RpiR family transcriptional regulator</fullName>
    </submittedName>
</protein>
<dbReference type="InterPro" id="IPR036388">
    <property type="entry name" value="WH-like_DNA-bd_sf"/>
</dbReference>
<dbReference type="GO" id="GO:1901135">
    <property type="term" value="P:carbohydrate derivative metabolic process"/>
    <property type="evidence" value="ECO:0007669"/>
    <property type="project" value="InterPro"/>
</dbReference>